<keyword evidence="6" id="KW-0862">Zinc</keyword>
<comment type="catalytic activity">
    <reaction evidence="1">
        <text>inosine + phosphate = alpha-D-ribose 1-phosphate + hypoxanthine</text>
        <dbReference type="Rhea" id="RHEA:27646"/>
        <dbReference type="ChEBI" id="CHEBI:17368"/>
        <dbReference type="ChEBI" id="CHEBI:17596"/>
        <dbReference type="ChEBI" id="CHEBI:43474"/>
        <dbReference type="ChEBI" id="CHEBI:57720"/>
        <dbReference type="EC" id="2.4.2.1"/>
    </reaction>
    <physiologicalReaction direction="left-to-right" evidence="1">
        <dbReference type="Rhea" id="RHEA:27647"/>
    </physiologicalReaction>
</comment>
<comment type="catalytic activity">
    <reaction evidence="7">
        <text>adenosine + H2O + H(+) = inosine + NH4(+)</text>
        <dbReference type="Rhea" id="RHEA:24408"/>
        <dbReference type="ChEBI" id="CHEBI:15377"/>
        <dbReference type="ChEBI" id="CHEBI:15378"/>
        <dbReference type="ChEBI" id="CHEBI:16335"/>
        <dbReference type="ChEBI" id="CHEBI:17596"/>
        <dbReference type="ChEBI" id="CHEBI:28938"/>
        <dbReference type="EC" id="3.5.4.4"/>
    </reaction>
    <physiologicalReaction direction="left-to-right" evidence="7">
        <dbReference type="Rhea" id="RHEA:24409"/>
    </physiologicalReaction>
</comment>
<evidence type="ECO:0000256" key="3">
    <source>
        <dbReference type="ARBA" id="ARBA00022679"/>
    </source>
</evidence>
<evidence type="ECO:0000256" key="10">
    <source>
        <dbReference type="RuleBase" id="RU361274"/>
    </source>
</evidence>
<evidence type="ECO:0000256" key="8">
    <source>
        <dbReference type="ARBA" id="ARBA00048968"/>
    </source>
</evidence>
<keyword evidence="3" id="KW-0808">Transferase</keyword>
<dbReference type="EMBL" id="MSLT01000012">
    <property type="protein sequence ID" value="OUD14467.1"/>
    <property type="molecule type" value="Genomic_DNA"/>
</dbReference>
<dbReference type="OrthoDB" id="4279at2"/>
<dbReference type="RefSeq" id="WP_086488248.1">
    <property type="nucleotide sequence ID" value="NZ_MSLT01000012.1"/>
</dbReference>
<dbReference type="Pfam" id="PF02578">
    <property type="entry name" value="Cu-oxidase_4"/>
    <property type="match status" value="1"/>
</dbReference>
<dbReference type="InterPro" id="IPR038371">
    <property type="entry name" value="Cu_polyphenol_OxRdtase_sf"/>
</dbReference>
<organism evidence="11 12">
    <name type="scientific">Thioflexithrix psekupsensis</name>
    <dbReference type="NCBI Taxonomy" id="1570016"/>
    <lineage>
        <taxon>Bacteria</taxon>
        <taxon>Pseudomonadati</taxon>
        <taxon>Pseudomonadota</taxon>
        <taxon>Gammaproteobacteria</taxon>
        <taxon>Thiotrichales</taxon>
        <taxon>Thioflexithrix</taxon>
    </lineage>
</organism>
<dbReference type="PANTHER" id="PTHR30616:SF2">
    <property type="entry name" value="PURINE NUCLEOSIDE PHOSPHORYLASE LACC1"/>
    <property type="match status" value="1"/>
</dbReference>
<reference evidence="11 12" key="1">
    <citation type="submission" date="2016-12" db="EMBL/GenBank/DDBJ databases">
        <title>Thioflexothrix psekupsii D3 genome sequencing and assembly.</title>
        <authorList>
            <person name="Fomenkov A."/>
            <person name="Vincze T."/>
            <person name="Grabovich M."/>
            <person name="Anton B.P."/>
            <person name="Dubinina G."/>
            <person name="Orlova M."/>
            <person name="Belousova E."/>
            <person name="Roberts R.J."/>
        </authorList>
    </citation>
    <scope>NUCLEOTIDE SEQUENCE [LARGE SCALE GENOMIC DNA]</scope>
    <source>
        <strain evidence="11">D3</strain>
    </source>
</reference>
<evidence type="ECO:0000313" key="12">
    <source>
        <dbReference type="Proteomes" id="UP000194798"/>
    </source>
</evidence>
<dbReference type="GO" id="GO:0017061">
    <property type="term" value="F:S-methyl-5-thioadenosine phosphorylase activity"/>
    <property type="evidence" value="ECO:0007669"/>
    <property type="project" value="UniProtKB-EC"/>
</dbReference>
<evidence type="ECO:0000256" key="5">
    <source>
        <dbReference type="ARBA" id="ARBA00022801"/>
    </source>
</evidence>
<dbReference type="InterPro" id="IPR011324">
    <property type="entry name" value="Cytotoxic_necrot_fac-like_cat"/>
</dbReference>
<evidence type="ECO:0000256" key="1">
    <source>
        <dbReference type="ARBA" id="ARBA00000553"/>
    </source>
</evidence>
<proteinExistence type="inferred from homology"/>
<evidence type="ECO:0000256" key="4">
    <source>
        <dbReference type="ARBA" id="ARBA00022723"/>
    </source>
</evidence>
<dbReference type="Proteomes" id="UP000194798">
    <property type="component" value="Unassembled WGS sequence"/>
</dbReference>
<comment type="similarity">
    <text evidence="2 10">Belongs to the purine nucleoside phosphorylase YfiH/LACC1 family.</text>
</comment>
<evidence type="ECO:0000256" key="6">
    <source>
        <dbReference type="ARBA" id="ARBA00022833"/>
    </source>
</evidence>
<dbReference type="GO" id="GO:0005507">
    <property type="term" value="F:copper ion binding"/>
    <property type="evidence" value="ECO:0007669"/>
    <property type="project" value="TreeGrafter"/>
</dbReference>
<sequence>MLNGIRPDWSAPAHVHALVTTRHGGVSTPPYATLNLAHHVGDDPANVARNRQLLRQLLPADPFWLNQVHGTQVTAVDYARQTPTADASYTRAAKHVCAILTADCLPVFFCTPDGDQVALAHAGWRGLAAGVLEATLNCLTVKAKAVKVWLGAGIGAQAFEVGDEVKAAFVTQSKVYAAAFRPADRPHHWYADLAELARLRLQMCGVSEISGGNFCTYSESDRFYSYRRDAKTGRMASLIWFE</sequence>
<evidence type="ECO:0000256" key="2">
    <source>
        <dbReference type="ARBA" id="ARBA00007353"/>
    </source>
</evidence>
<evidence type="ECO:0000256" key="9">
    <source>
        <dbReference type="ARBA" id="ARBA00049893"/>
    </source>
</evidence>
<dbReference type="NCBIfam" id="TIGR00726">
    <property type="entry name" value="peptidoglycan editing factor PgeF"/>
    <property type="match status" value="1"/>
</dbReference>
<comment type="caution">
    <text evidence="11">The sequence shown here is derived from an EMBL/GenBank/DDBJ whole genome shotgun (WGS) entry which is preliminary data.</text>
</comment>
<comment type="catalytic activity">
    <reaction evidence="8">
        <text>adenosine + phosphate = alpha-D-ribose 1-phosphate + adenine</text>
        <dbReference type="Rhea" id="RHEA:27642"/>
        <dbReference type="ChEBI" id="CHEBI:16335"/>
        <dbReference type="ChEBI" id="CHEBI:16708"/>
        <dbReference type="ChEBI" id="CHEBI:43474"/>
        <dbReference type="ChEBI" id="CHEBI:57720"/>
        <dbReference type="EC" id="2.4.2.1"/>
    </reaction>
    <physiologicalReaction direction="left-to-right" evidence="8">
        <dbReference type="Rhea" id="RHEA:27643"/>
    </physiologicalReaction>
</comment>
<dbReference type="InterPro" id="IPR003730">
    <property type="entry name" value="Cu_polyphenol_OxRdtase"/>
</dbReference>
<keyword evidence="4" id="KW-0479">Metal-binding</keyword>
<dbReference type="SUPFAM" id="SSF64438">
    <property type="entry name" value="CNF1/YfiH-like putative cysteine hydrolases"/>
    <property type="match status" value="1"/>
</dbReference>
<dbReference type="AlphaFoldDB" id="A0A251X9R6"/>
<dbReference type="GO" id="GO:0016787">
    <property type="term" value="F:hydrolase activity"/>
    <property type="evidence" value="ECO:0007669"/>
    <property type="project" value="UniProtKB-KW"/>
</dbReference>
<gene>
    <name evidence="11" type="ORF">TPSD3_09200</name>
</gene>
<dbReference type="CDD" id="cd16833">
    <property type="entry name" value="YfiH"/>
    <property type="match status" value="1"/>
</dbReference>
<evidence type="ECO:0000256" key="7">
    <source>
        <dbReference type="ARBA" id="ARBA00047989"/>
    </source>
</evidence>
<evidence type="ECO:0000313" key="11">
    <source>
        <dbReference type="EMBL" id="OUD14467.1"/>
    </source>
</evidence>
<accession>A0A251X9R6</accession>
<dbReference type="PANTHER" id="PTHR30616">
    <property type="entry name" value="UNCHARACTERIZED PROTEIN YFIH"/>
    <property type="match status" value="1"/>
</dbReference>
<keyword evidence="12" id="KW-1185">Reference proteome</keyword>
<comment type="catalytic activity">
    <reaction evidence="9">
        <text>S-methyl-5'-thioadenosine + phosphate = 5-(methylsulfanyl)-alpha-D-ribose 1-phosphate + adenine</text>
        <dbReference type="Rhea" id="RHEA:11852"/>
        <dbReference type="ChEBI" id="CHEBI:16708"/>
        <dbReference type="ChEBI" id="CHEBI:17509"/>
        <dbReference type="ChEBI" id="CHEBI:43474"/>
        <dbReference type="ChEBI" id="CHEBI:58533"/>
        <dbReference type="EC" id="2.4.2.28"/>
    </reaction>
    <physiologicalReaction direction="left-to-right" evidence="9">
        <dbReference type="Rhea" id="RHEA:11853"/>
    </physiologicalReaction>
</comment>
<keyword evidence="5" id="KW-0378">Hydrolase</keyword>
<protein>
    <recommendedName>
        <fullName evidence="10">Purine nucleoside phosphorylase</fullName>
    </recommendedName>
</protein>
<dbReference type="Gene3D" id="3.60.140.10">
    <property type="entry name" value="CNF1/YfiH-like putative cysteine hydrolases"/>
    <property type="match status" value="1"/>
</dbReference>
<name>A0A251X9R6_9GAMM</name>